<sequence length="122" mass="14065">LSEYLQNAIMERDNLVNTGKSSTGISSFLRETVDNIKGVDQEQAKRERLQKLDAKIAEATIYYFIDYLYSYKGDKMNLTKEVENSNDVSDQFSLEVAKEYEIFQIAKNIEMKDCLLAYADSH</sequence>
<dbReference type="AlphaFoldDB" id="A0A9N9JSG0"/>
<feature type="non-terminal residue" evidence="1">
    <location>
        <position position="1"/>
    </location>
</feature>
<proteinExistence type="predicted"/>
<protein>
    <submittedName>
        <fullName evidence="1">9271_t:CDS:1</fullName>
    </submittedName>
</protein>
<dbReference type="OrthoDB" id="205639at2759"/>
<keyword evidence="2" id="KW-1185">Reference proteome</keyword>
<dbReference type="Gene3D" id="1.20.1270.60">
    <property type="entry name" value="Arfaptin homology (AH) domain/BAR domain"/>
    <property type="match status" value="1"/>
</dbReference>
<dbReference type="Proteomes" id="UP000789396">
    <property type="component" value="Unassembled WGS sequence"/>
</dbReference>
<dbReference type="InterPro" id="IPR027267">
    <property type="entry name" value="AH/BAR_dom_sf"/>
</dbReference>
<name>A0A9N9JSG0_9GLOM</name>
<dbReference type="EMBL" id="CAJVPZ010063929">
    <property type="protein sequence ID" value="CAG8793789.1"/>
    <property type="molecule type" value="Genomic_DNA"/>
</dbReference>
<gene>
    <name evidence="1" type="ORF">RFULGI_LOCUS17008</name>
</gene>
<reference evidence="1" key="1">
    <citation type="submission" date="2021-06" db="EMBL/GenBank/DDBJ databases">
        <authorList>
            <person name="Kallberg Y."/>
            <person name="Tangrot J."/>
            <person name="Rosling A."/>
        </authorList>
    </citation>
    <scope>NUCLEOTIDE SEQUENCE</scope>
    <source>
        <strain evidence="1">IN212</strain>
    </source>
</reference>
<accession>A0A9N9JSG0</accession>
<feature type="non-terminal residue" evidence="1">
    <location>
        <position position="122"/>
    </location>
</feature>
<comment type="caution">
    <text evidence="1">The sequence shown here is derived from an EMBL/GenBank/DDBJ whole genome shotgun (WGS) entry which is preliminary data.</text>
</comment>
<evidence type="ECO:0000313" key="2">
    <source>
        <dbReference type="Proteomes" id="UP000789396"/>
    </source>
</evidence>
<evidence type="ECO:0000313" key="1">
    <source>
        <dbReference type="EMBL" id="CAG8793789.1"/>
    </source>
</evidence>
<organism evidence="1 2">
    <name type="scientific">Racocetra fulgida</name>
    <dbReference type="NCBI Taxonomy" id="60492"/>
    <lineage>
        <taxon>Eukaryota</taxon>
        <taxon>Fungi</taxon>
        <taxon>Fungi incertae sedis</taxon>
        <taxon>Mucoromycota</taxon>
        <taxon>Glomeromycotina</taxon>
        <taxon>Glomeromycetes</taxon>
        <taxon>Diversisporales</taxon>
        <taxon>Gigasporaceae</taxon>
        <taxon>Racocetra</taxon>
    </lineage>
</organism>